<dbReference type="AlphaFoldDB" id="A0LCW2"/>
<dbReference type="KEGG" id="mgm:Mmc1_3316"/>
<evidence type="ECO:0000313" key="2">
    <source>
        <dbReference type="Proteomes" id="UP000002586"/>
    </source>
</evidence>
<gene>
    <name evidence="1" type="ordered locus">Mmc1_3316</name>
</gene>
<keyword evidence="2" id="KW-1185">Reference proteome</keyword>
<protein>
    <submittedName>
        <fullName evidence="1">Uncharacterized protein</fullName>
    </submittedName>
</protein>
<reference evidence="2" key="1">
    <citation type="journal article" date="2009" name="Appl. Environ. Microbiol.">
        <title>Complete genome sequence of the chemolithoautotrophic marine magnetotactic coccus strain MC-1.</title>
        <authorList>
            <person name="Schubbe S."/>
            <person name="Williams T.J."/>
            <person name="Xie G."/>
            <person name="Kiss H.E."/>
            <person name="Brettin T.S."/>
            <person name="Martinez D."/>
            <person name="Ross C.A."/>
            <person name="Schuler D."/>
            <person name="Cox B.L."/>
            <person name="Nealson K.H."/>
            <person name="Bazylinski D.A."/>
        </authorList>
    </citation>
    <scope>NUCLEOTIDE SEQUENCE [LARGE SCALE GENOMIC DNA]</scope>
    <source>
        <strain evidence="2">ATCC BAA-1437 / JCM 17883 / MC-1</strain>
    </source>
</reference>
<organism evidence="1 2">
    <name type="scientific">Magnetococcus marinus (strain ATCC BAA-1437 / JCM 17883 / MC-1)</name>
    <dbReference type="NCBI Taxonomy" id="156889"/>
    <lineage>
        <taxon>Bacteria</taxon>
        <taxon>Pseudomonadati</taxon>
        <taxon>Pseudomonadota</taxon>
        <taxon>Magnetococcia</taxon>
        <taxon>Magnetococcales</taxon>
        <taxon>Magnetococcaceae</taxon>
        <taxon>Magnetococcus</taxon>
    </lineage>
</organism>
<dbReference type="RefSeq" id="WP_011714864.1">
    <property type="nucleotide sequence ID" value="NC_008576.1"/>
</dbReference>
<dbReference type="Proteomes" id="UP000002586">
    <property type="component" value="Chromosome"/>
</dbReference>
<reference evidence="1 2" key="2">
    <citation type="journal article" date="2012" name="Int. J. Syst. Evol. Microbiol.">
        <title>Magnetococcus marinus gen. nov., sp. nov., a marine, magnetotactic bacterium that represents a novel lineage (Magnetococcaceae fam. nov.; Magnetococcales ord. nov.) at the base of the Alphaproteobacteria.</title>
        <authorList>
            <person name="Bazylinski D.A."/>
            <person name="Williams T.J."/>
            <person name="Lefevre C.T."/>
            <person name="Berg R.J."/>
            <person name="Zhang C.L."/>
            <person name="Bowser S.S."/>
            <person name="Dean A.J."/>
            <person name="Beveridge T.J."/>
        </authorList>
    </citation>
    <scope>NUCLEOTIDE SEQUENCE [LARGE SCALE GENOMIC DNA]</scope>
    <source>
        <strain evidence="2">ATCC BAA-1437 / JCM 17883 / MC-1</strain>
    </source>
</reference>
<dbReference type="OrthoDB" id="8480919at2"/>
<evidence type="ECO:0000313" key="1">
    <source>
        <dbReference type="EMBL" id="ABK45805.1"/>
    </source>
</evidence>
<sequence>MIQLIPIAMAGGYLCAAVAHRIAHKRAPQPAPVKPGEIMIHFVKEFVEAENEVVVAVEEFPLDNRHSQTALVSELSFSRSAITRIHVEQAKGRGFELQGSLFKALEKKTKNHLTQILNLSLEGETRREVKLRLSAEPHTENLYRLTWKQQGQRGYQEVEVGGRFYQLPFFVTYGLSVTVESLPVAAA</sequence>
<accession>A0LCW2</accession>
<name>A0LCW2_MAGMM</name>
<dbReference type="EMBL" id="CP000471">
    <property type="protein sequence ID" value="ABK45805.1"/>
    <property type="molecule type" value="Genomic_DNA"/>
</dbReference>
<proteinExistence type="predicted"/>
<dbReference type="HOGENOM" id="CLU_1446064_0_0_5"/>